<dbReference type="Proteomes" id="UP000588068">
    <property type="component" value="Unassembled WGS sequence"/>
</dbReference>
<dbReference type="AlphaFoldDB" id="A0A841HQC5"/>
<reference evidence="2 3" key="1">
    <citation type="submission" date="2020-08" db="EMBL/GenBank/DDBJ databases">
        <title>Genomic Encyclopedia of Type Strains, Phase IV (KMG-IV): sequencing the most valuable type-strain genomes for metagenomic binning, comparative biology and taxonomic classification.</title>
        <authorList>
            <person name="Goeker M."/>
        </authorList>
    </citation>
    <scope>NUCLEOTIDE SEQUENCE [LARGE SCALE GENOMIC DNA]</scope>
    <source>
        <strain evidence="2 3">DSM 26723</strain>
    </source>
</reference>
<organism evidence="2 3">
    <name type="scientific">Povalibacter uvarum</name>
    <dbReference type="NCBI Taxonomy" id="732238"/>
    <lineage>
        <taxon>Bacteria</taxon>
        <taxon>Pseudomonadati</taxon>
        <taxon>Pseudomonadota</taxon>
        <taxon>Gammaproteobacteria</taxon>
        <taxon>Steroidobacterales</taxon>
        <taxon>Steroidobacteraceae</taxon>
        <taxon>Povalibacter</taxon>
    </lineage>
</organism>
<keyword evidence="3" id="KW-1185">Reference proteome</keyword>
<proteinExistence type="predicted"/>
<evidence type="ECO:0000313" key="2">
    <source>
        <dbReference type="EMBL" id="MBB6094963.1"/>
    </source>
</evidence>
<sequence length="157" mass="16852">MTRWILVTAAAIFVSQARASSTEACQLLPARVVSEFLSIPVRAKPQEHDGVDSCRYVSQGTIASLSVIRLGSEAEARDRFSRELQRLLPDGRSADPLRGLGTEARFMSAAPSSSAVLIARYDTTVLLLSGPDNQGMLVTLMRSAMATLSALGHEAHP</sequence>
<gene>
    <name evidence="2" type="ORF">HNQ60_003850</name>
</gene>
<evidence type="ECO:0000313" key="3">
    <source>
        <dbReference type="Proteomes" id="UP000588068"/>
    </source>
</evidence>
<feature type="chain" id="PRO_5032684554" evidence="1">
    <location>
        <begin position="20"/>
        <end position="157"/>
    </location>
</feature>
<dbReference type="RefSeq" id="WP_184334345.1">
    <property type="nucleotide sequence ID" value="NZ_JACHHZ010000004.1"/>
</dbReference>
<accession>A0A841HQC5</accession>
<keyword evidence="1" id="KW-0732">Signal</keyword>
<dbReference type="EMBL" id="JACHHZ010000004">
    <property type="protein sequence ID" value="MBB6094963.1"/>
    <property type="molecule type" value="Genomic_DNA"/>
</dbReference>
<evidence type="ECO:0000256" key="1">
    <source>
        <dbReference type="SAM" id="SignalP"/>
    </source>
</evidence>
<comment type="caution">
    <text evidence="2">The sequence shown here is derived from an EMBL/GenBank/DDBJ whole genome shotgun (WGS) entry which is preliminary data.</text>
</comment>
<protein>
    <submittedName>
        <fullName evidence="2">Uncharacterized protein</fullName>
    </submittedName>
</protein>
<feature type="signal peptide" evidence="1">
    <location>
        <begin position="1"/>
        <end position="19"/>
    </location>
</feature>
<name>A0A841HQC5_9GAMM</name>